<dbReference type="STRING" id="97359.A0A550BWG7"/>
<dbReference type="GO" id="GO:0003735">
    <property type="term" value="F:structural constituent of ribosome"/>
    <property type="evidence" value="ECO:0007669"/>
    <property type="project" value="TreeGrafter"/>
</dbReference>
<keyword evidence="4" id="KW-0689">Ribosomal protein</keyword>
<dbReference type="Proteomes" id="UP000320762">
    <property type="component" value="Unassembled WGS sequence"/>
</dbReference>
<dbReference type="Pfam" id="PF10236">
    <property type="entry name" value="DAP3"/>
    <property type="match status" value="1"/>
</dbReference>
<evidence type="ECO:0000256" key="1">
    <source>
        <dbReference type="ARBA" id="ARBA00004173"/>
    </source>
</evidence>
<name>A0A550BWG7_9AGAR</name>
<feature type="region of interest" description="Disordered" evidence="8">
    <location>
        <begin position="443"/>
        <end position="472"/>
    </location>
</feature>
<keyword evidence="6" id="KW-0687">Ribonucleoprotein</keyword>
<proteinExistence type="inferred from homology"/>
<evidence type="ECO:0000256" key="3">
    <source>
        <dbReference type="ARBA" id="ARBA00022946"/>
    </source>
</evidence>
<evidence type="ECO:0000256" key="5">
    <source>
        <dbReference type="ARBA" id="ARBA00023128"/>
    </source>
</evidence>
<comment type="caution">
    <text evidence="9">The sequence shown here is derived from an EMBL/GenBank/DDBJ whole genome shotgun (WGS) entry which is preliminary data.</text>
</comment>
<comment type="subcellular location">
    <subcellularLocation>
        <location evidence="1">Mitochondrion</location>
    </subcellularLocation>
</comment>
<reference evidence="9 10" key="1">
    <citation type="journal article" date="2019" name="New Phytol.">
        <title>Comparative genomics reveals unique wood-decay strategies and fruiting body development in the Schizophyllaceae.</title>
        <authorList>
            <person name="Almasi E."/>
            <person name="Sahu N."/>
            <person name="Krizsan K."/>
            <person name="Balint B."/>
            <person name="Kovacs G.M."/>
            <person name="Kiss B."/>
            <person name="Cseklye J."/>
            <person name="Drula E."/>
            <person name="Henrissat B."/>
            <person name="Nagy I."/>
            <person name="Chovatia M."/>
            <person name="Adam C."/>
            <person name="LaButti K."/>
            <person name="Lipzen A."/>
            <person name="Riley R."/>
            <person name="Grigoriev I.V."/>
            <person name="Nagy L.G."/>
        </authorList>
    </citation>
    <scope>NUCLEOTIDE SEQUENCE [LARGE SCALE GENOMIC DNA]</scope>
    <source>
        <strain evidence="9 10">NL-1724</strain>
    </source>
</reference>
<evidence type="ECO:0000256" key="4">
    <source>
        <dbReference type="ARBA" id="ARBA00022980"/>
    </source>
</evidence>
<evidence type="ECO:0000256" key="8">
    <source>
        <dbReference type="SAM" id="MobiDB-lite"/>
    </source>
</evidence>
<organism evidence="9 10">
    <name type="scientific">Schizophyllum amplum</name>
    <dbReference type="NCBI Taxonomy" id="97359"/>
    <lineage>
        <taxon>Eukaryota</taxon>
        <taxon>Fungi</taxon>
        <taxon>Dikarya</taxon>
        <taxon>Basidiomycota</taxon>
        <taxon>Agaricomycotina</taxon>
        <taxon>Agaricomycetes</taxon>
        <taxon>Agaricomycetidae</taxon>
        <taxon>Agaricales</taxon>
        <taxon>Schizophyllaceae</taxon>
        <taxon>Schizophyllum</taxon>
    </lineage>
</organism>
<dbReference type="OrthoDB" id="274828at2759"/>
<keyword evidence="3" id="KW-0809">Transit peptide</keyword>
<dbReference type="GO" id="GO:0005763">
    <property type="term" value="C:mitochondrial small ribosomal subunit"/>
    <property type="evidence" value="ECO:0007669"/>
    <property type="project" value="TreeGrafter"/>
</dbReference>
<evidence type="ECO:0000313" key="10">
    <source>
        <dbReference type="Proteomes" id="UP000320762"/>
    </source>
</evidence>
<keyword evidence="5" id="KW-0496">Mitochondrion</keyword>
<gene>
    <name evidence="9" type="ORF">BD626DRAFT_575142</name>
</gene>
<dbReference type="EMBL" id="VDMD01000057">
    <property type="protein sequence ID" value="TRM56875.1"/>
    <property type="molecule type" value="Genomic_DNA"/>
</dbReference>
<accession>A0A550BWG7</accession>
<dbReference type="PANTHER" id="PTHR12810:SF0">
    <property type="entry name" value="SMALL RIBOSOMAL SUBUNIT PROTEIN MS29"/>
    <property type="match status" value="1"/>
</dbReference>
<evidence type="ECO:0000256" key="7">
    <source>
        <dbReference type="ARBA" id="ARBA00035140"/>
    </source>
</evidence>
<dbReference type="PANTHER" id="PTHR12810">
    <property type="entry name" value="MITOCHONDRIAL 28S RIBOSOMAL PROTEIN S29"/>
    <property type="match status" value="1"/>
</dbReference>
<dbReference type="SUPFAM" id="SSF52540">
    <property type="entry name" value="P-loop containing nucleoside triphosphate hydrolases"/>
    <property type="match status" value="1"/>
</dbReference>
<evidence type="ECO:0000313" key="9">
    <source>
        <dbReference type="EMBL" id="TRM56875.1"/>
    </source>
</evidence>
<evidence type="ECO:0000256" key="6">
    <source>
        <dbReference type="ARBA" id="ARBA00023274"/>
    </source>
</evidence>
<protein>
    <recommendedName>
        <fullName evidence="7">Small ribosomal subunit protein mS29</fullName>
    </recommendedName>
</protein>
<evidence type="ECO:0000256" key="2">
    <source>
        <dbReference type="ARBA" id="ARBA00009863"/>
    </source>
</evidence>
<dbReference type="AlphaFoldDB" id="A0A550BWG7"/>
<dbReference type="InterPro" id="IPR027417">
    <property type="entry name" value="P-loop_NTPase"/>
</dbReference>
<dbReference type="Gene3D" id="3.40.50.300">
    <property type="entry name" value="P-loop containing nucleotide triphosphate hydrolases"/>
    <property type="match status" value="1"/>
</dbReference>
<comment type="similarity">
    <text evidence="2">Belongs to the mitochondrion-specific ribosomal protein mS29 family.</text>
</comment>
<feature type="compositionally biased region" description="Basic and acidic residues" evidence="8">
    <location>
        <begin position="449"/>
        <end position="464"/>
    </location>
</feature>
<feature type="region of interest" description="Disordered" evidence="8">
    <location>
        <begin position="59"/>
        <end position="78"/>
    </location>
</feature>
<keyword evidence="10" id="KW-1185">Reference proteome</keyword>
<sequence length="601" mass="63586">MHGLRRAAPTAAARAASATARNISTTAPALLHATASAHGLNPNAPEVQDFGRKKLVRKRAVPGRVPAKSTGGKDAHKHAFYPSPHAPAKDPLFQEWKVPELVLPSLEEMASAKGQAGTFGLGRAEHPFNHFGLPKKQIAEFRLLSKPASVVREITAFTRDFLDNVASSPSDENPRLAITGSPGSGKSFLLLQAIDHCAANDWIVLYIPRGYNLVNSTTAHSYDVRTRTFAQPNYAYGTLKRFLATNAPLLDRLHTTRPHASAAHRFSVPAGTTLAEFARLALKDQPTSLAPIALDVLLEELGAQDEVPVLVAVDDMQALCGDSLYKNPQFRNVAAWHLGMPRMLLEFAGGMRKLKRGAFIGALTNTDPQFPMPAELQDAFQLERKLPPSPYDRRRPEIMEYVEGMMQLRVPERLDIAEALAVYELWAGGANTGVADAPVAKKAKGGKASGDKTSGDKNASSDKHAKGKANKKAAEVVELDIPRVQMRGGVALEGPTDEQFLARYTESGGNARALVWQGLLRTLQTSTAAVQATTGPVYVGQGLGQTEFATAGGGPGEAFGVAVGPGAAGAAVAAKDVATAAGVGAVTGGTPPPPPMTAGPM</sequence>
<dbReference type="InterPro" id="IPR019368">
    <property type="entry name" value="Ribosomal_mS29"/>
</dbReference>